<dbReference type="RefSeq" id="WP_012948288.1">
    <property type="nucleotide sequence ID" value="NC_013757.1"/>
</dbReference>
<evidence type="ECO:0000313" key="3">
    <source>
        <dbReference type="EMBL" id="ADB74853.1"/>
    </source>
</evidence>
<dbReference type="Pfam" id="PF00805">
    <property type="entry name" value="Pentapeptide"/>
    <property type="match status" value="1"/>
</dbReference>
<dbReference type="Gene3D" id="2.160.20.80">
    <property type="entry name" value="E3 ubiquitin-protein ligase SopA"/>
    <property type="match status" value="1"/>
</dbReference>
<dbReference type="Proteomes" id="UP000001382">
    <property type="component" value="Chromosome"/>
</dbReference>
<keyword evidence="4" id="KW-1185">Reference proteome</keyword>
<sequence>MPDAAEARTRLRADCTRCAGLCCVAPAFVASADFAIDKPAGHACPNLRDDDRCGIHAELRERGFPGCTVFDCFGAGQQTVQVTFAGALPWRDSPEQAAAVFAAFGVQRLLHELLWYLAEALALPAAAPLHRELAAMRGRVERLTAADAGELAAADAGVLQAEAGALLLSVSELARAGVRRRPPAGARREPASGGGRGVLQRRRADQRNADLAGADLRRVDLRGASLRGALLIGADLRGADLQLTDLLGADLRGADVRGADLSGALFLTRRQVAGARGDAATSLPAGLEHPPHWGAA</sequence>
<proteinExistence type="predicted"/>
<feature type="region of interest" description="Disordered" evidence="2">
    <location>
        <begin position="179"/>
        <end position="204"/>
    </location>
</feature>
<gene>
    <name evidence="3" type="ordered locus">Gobs_2170</name>
</gene>
<evidence type="ECO:0000256" key="2">
    <source>
        <dbReference type="SAM" id="MobiDB-lite"/>
    </source>
</evidence>
<reference evidence="4" key="2">
    <citation type="submission" date="2010-01" db="EMBL/GenBank/DDBJ databases">
        <title>The complete genome of Geodermatophilus obscurus DSM 43160.</title>
        <authorList>
            <consortium name="US DOE Joint Genome Institute (JGI-PGF)"/>
            <person name="Lucas S."/>
            <person name="Copeland A."/>
            <person name="Lapidus A."/>
            <person name="Glavina del Rio T."/>
            <person name="Dalin E."/>
            <person name="Tice H."/>
            <person name="Bruce D."/>
            <person name="Goodwin L."/>
            <person name="Pitluck S."/>
            <person name="Kyrpides N."/>
            <person name="Mavromatis K."/>
            <person name="Ivanova N."/>
            <person name="Munk A.C."/>
            <person name="Brettin T."/>
            <person name="Detter J.C."/>
            <person name="Han C."/>
            <person name="Larimer F."/>
            <person name="Land M."/>
            <person name="Hauser L."/>
            <person name="Markowitz V."/>
            <person name="Cheng J.-F."/>
            <person name="Hugenholtz P."/>
            <person name="Woyke T."/>
            <person name="Wu D."/>
            <person name="Jando M."/>
            <person name="Schneider S."/>
            <person name="Klenk H.-P."/>
            <person name="Eisen J.A."/>
        </authorList>
    </citation>
    <scope>NUCLEOTIDE SEQUENCE [LARGE SCALE GENOMIC DNA]</scope>
    <source>
        <strain evidence="4">ATCC 25078 / DSM 43160 / JCM 3152 / KCC A-0152 / KCTC 9177 / NBRC 13315 / NRRL B-3577 / G-20</strain>
    </source>
</reference>
<dbReference type="HOGENOM" id="CLU_068870_0_0_11"/>
<organism evidence="3 4">
    <name type="scientific">Geodermatophilus obscurus (strain ATCC 25078 / DSM 43160 / JCM 3152 / CCUG 61914 / KCC A-0152 / KCTC 9177 / NBRC 13315 / NRRL B-3577 / G-20)</name>
    <dbReference type="NCBI Taxonomy" id="526225"/>
    <lineage>
        <taxon>Bacteria</taxon>
        <taxon>Bacillati</taxon>
        <taxon>Actinomycetota</taxon>
        <taxon>Actinomycetes</taxon>
        <taxon>Geodermatophilales</taxon>
        <taxon>Geodermatophilaceae</taxon>
        <taxon>Geodermatophilus</taxon>
    </lineage>
</organism>
<accession>D2SFU8</accession>
<dbReference type="SUPFAM" id="SSF141571">
    <property type="entry name" value="Pentapeptide repeat-like"/>
    <property type="match status" value="1"/>
</dbReference>
<evidence type="ECO:0000256" key="1">
    <source>
        <dbReference type="ARBA" id="ARBA00022737"/>
    </source>
</evidence>
<dbReference type="eggNOG" id="COG1357">
    <property type="taxonomic scope" value="Bacteria"/>
</dbReference>
<dbReference type="KEGG" id="gob:Gobs_2170"/>
<dbReference type="STRING" id="526225.Gobs_2170"/>
<dbReference type="EMBL" id="CP001867">
    <property type="protein sequence ID" value="ADB74853.1"/>
    <property type="molecule type" value="Genomic_DNA"/>
</dbReference>
<dbReference type="PANTHER" id="PTHR47485">
    <property type="entry name" value="THYLAKOID LUMENAL 17.4 KDA PROTEIN, CHLOROPLASTIC"/>
    <property type="match status" value="1"/>
</dbReference>
<name>D2SFU8_GEOOG</name>
<dbReference type="PANTHER" id="PTHR47485:SF1">
    <property type="entry name" value="THYLAKOID LUMENAL 17.4 KDA PROTEIN, CHLOROPLASTIC"/>
    <property type="match status" value="1"/>
</dbReference>
<evidence type="ECO:0000313" key="4">
    <source>
        <dbReference type="Proteomes" id="UP000001382"/>
    </source>
</evidence>
<keyword evidence="1" id="KW-0677">Repeat</keyword>
<reference evidence="3 4" key="1">
    <citation type="journal article" date="2010" name="Stand. Genomic Sci.">
        <title>Complete genome sequence of Geodermatophilus obscurus type strain (G-20).</title>
        <authorList>
            <person name="Ivanova N."/>
            <person name="Sikorski J."/>
            <person name="Jando M."/>
            <person name="Munk C."/>
            <person name="Lapidus A."/>
            <person name="Glavina Del Rio T."/>
            <person name="Copeland A."/>
            <person name="Tice H."/>
            <person name="Cheng J.-F."/>
            <person name="Lucas S."/>
            <person name="Chen F."/>
            <person name="Nolan M."/>
            <person name="Bruce D."/>
            <person name="Goodwin L."/>
            <person name="Pitluck S."/>
            <person name="Mavromatis K."/>
            <person name="Mikhailova N."/>
            <person name="Pati A."/>
            <person name="Chen A."/>
            <person name="Palaniappan K."/>
            <person name="Land M."/>
            <person name="Hauser L."/>
            <person name="Chang Y.-J."/>
            <person name="Jeffries C.D."/>
            <person name="Meincke L."/>
            <person name="Brettin T."/>
            <person name="Detter J.C."/>
            <person name="Detter J.C."/>
            <person name="Rohde M."/>
            <person name="Goeker M."/>
            <person name="Bristow J."/>
            <person name="Eisen J.A."/>
            <person name="Markowitz V."/>
            <person name="Hugenholtz P."/>
            <person name="Kyrpides N.C."/>
            <person name="Klenk H.-P."/>
        </authorList>
    </citation>
    <scope>NUCLEOTIDE SEQUENCE [LARGE SCALE GENOMIC DNA]</scope>
    <source>
        <strain evidence="4">ATCC 25078 / DSM 43160 / JCM 3152 / KCC A-0152 / KCTC 9177 / NBRC 13315 / NRRL B-3577 / G-20</strain>
    </source>
</reference>
<protein>
    <submittedName>
        <fullName evidence="3">Pentapeptide repeat protein</fullName>
    </submittedName>
</protein>
<dbReference type="InterPro" id="IPR001646">
    <property type="entry name" value="5peptide_repeat"/>
</dbReference>
<dbReference type="OrthoDB" id="154708at2"/>
<dbReference type="AlphaFoldDB" id="D2SFU8"/>